<keyword evidence="2" id="KW-1185">Reference proteome</keyword>
<dbReference type="Proteomes" id="UP001185254">
    <property type="component" value="Unassembled WGS sequence"/>
</dbReference>
<protein>
    <submittedName>
        <fullName evidence="1">Uncharacterized protein</fullName>
    </submittedName>
</protein>
<reference evidence="1 2" key="1">
    <citation type="submission" date="2023-07" db="EMBL/GenBank/DDBJ databases">
        <title>Sorghum-associated microbial communities from plants grown in Nebraska, USA.</title>
        <authorList>
            <person name="Schachtman D."/>
        </authorList>
    </citation>
    <scope>NUCLEOTIDE SEQUENCE [LARGE SCALE GENOMIC DNA]</scope>
    <source>
        <strain evidence="1 2">DS1039</strain>
    </source>
</reference>
<evidence type="ECO:0000313" key="2">
    <source>
        <dbReference type="Proteomes" id="UP001185254"/>
    </source>
</evidence>
<dbReference type="EMBL" id="JAVDQN010000002">
    <property type="protein sequence ID" value="MDR6376098.1"/>
    <property type="molecule type" value="Genomic_DNA"/>
</dbReference>
<sequence length="232" mass="25259">MNTSISINSANRICRAEEVDDPALLQALVTCANQASAPVCATVATTFLPATLRQKIEESYVLAFAIPSDEDIDWNAQAIYALIPHNEVDFELRQATTLILLGDGPIAFEPSVAYQPLFGTDGSLFVLFLHRNRAILVHYGWNERFHCTLDTLDASAGDNHRHDEEMAARSIVVMRSPVGGAADGIALVPAAYFEAECDGSLSQYSASARARSRPELFAERFPDLCGQRDGAL</sequence>
<dbReference type="RefSeq" id="WP_310066522.1">
    <property type="nucleotide sequence ID" value="NZ_JAVDQN010000002.1"/>
</dbReference>
<name>A0ABU1KYQ0_9BURK</name>
<proteinExistence type="predicted"/>
<gene>
    <name evidence="1" type="ORF">J2776_002798</name>
</gene>
<evidence type="ECO:0000313" key="1">
    <source>
        <dbReference type="EMBL" id="MDR6376098.1"/>
    </source>
</evidence>
<comment type="caution">
    <text evidence="1">The sequence shown here is derived from an EMBL/GenBank/DDBJ whole genome shotgun (WGS) entry which is preliminary data.</text>
</comment>
<organism evidence="1 2">
    <name type="scientific">Paraburkholderia caledonica</name>
    <dbReference type="NCBI Taxonomy" id="134536"/>
    <lineage>
        <taxon>Bacteria</taxon>
        <taxon>Pseudomonadati</taxon>
        <taxon>Pseudomonadota</taxon>
        <taxon>Betaproteobacteria</taxon>
        <taxon>Burkholderiales</taxon>
        <taxon>Burkholderiaceae</taxon>
        <taxon>Paraburkholderia</taxon>
    </lineage>
</organism>
<accession>A0ABU1KYQ0</accession>